<evidence type="ECO:0000313" key="2">
    <source>
        <dbReference type="Proteomes" id="UP000024404"/>
    </source>
</evidence>
<dbReference type="AlphaFoldDB" id="A0A8R1U140"/>
<evidence type="ECO:0000313" key="1">
    <source>
        <dbReference type="EnsemblMetazoa" id="OVOC8605.1"/>
    </source>
</evidence>
<name>A0A8R1U140_ONCVO</name>
<proteinExistence type="predicted"/>
<keyword evidence="2" id="KW-1185">Reference proteome</keyword>
<protein>
    <submittedName>
        <fullName evidence="1">Uncharacterized protein</fullName>
    </submittedName>
</protein>
<sequence>MIDYGPKIKDLKGHKLYVRDRKSEIKDVDYRREPKFIRRRLEEVAVINAENGRGE</sequence>
<dbReference type="Proteomes" id="UP000024404">
    <property type="component" value="Unassembled WGS sequence"/>
</dbReference>
<reference evidence="2" key="1">
    <citation type="submission" date="2013-10" db="EMBL/GenBank/DDBJ databases">
        <title>Genome sequencing of Onchocerca volvulus.</title>
        <authorList>
            <person name="Cotton J."/>
            <person name="Tsai J."/>
            <person name="Stanley E."/>
            <person name="Tracey A."/>
            <person name="Holroyd N."/>
            <person name="Lustigman S."/>
            <person name="Berriman M."/>
        </authorList>
    </citation>
    <scope>NUCLEOTIDE SEQUENCE</scope>
</reference>
<dbReference type="EMBL" id="CMVM020000249">
    <property type="status" value="NOT_ANNOTATED_CDS"/>
    <property type="molecule type" value="Genomic_DNA"/>
</dbReference>
<reference evidence="1" key="2">
    <citation type="submission" date="2022-06" db="UniProtKB">
        <authorList>
            <consortium name="EnsemblMetazoa"/>
        </authorList>
    </citation>
    <scope>IDENTIFICATION</scope>
</reference>
<organism evidence="1 2">
    <name type="scientific">Onchocerca volvulus</name>
    <dbReference type="NCBI Taxonomy" id="6282"/>
    <lineage>
        <taxon>Eukaryota</taxon>
        <taxon>Metazoa</taxon>
        <taxon>Ecdysozoa</taxon>
        <taxon>Nematoda</taxon>
        <taxon>Chromadorea</taxon>
        <taxon>Rhabditida</taxon>
        <taxon>Spirurina</taxon>
        <taxon>Spiruromorpha</taxon>
        <taxon>Filarioidea</taxon>
        <taxon>Onchocercidae</taxon>
        <taxon>Onchocerca</taxon>
    </lineage>
</organism>
<accession>A0A8R1U140</accession>
<dbReference type="EnsemblMetazoa" id="OVOC8605.1">
    <property type="protein sequence ID" value="OVOC8605.1"/>
    <property type="gene ID" value="WBGene00245414"/>
</dbReference>